<gene>
    <name evidence="1" type="ORF">BOO71_0003406</name>
</gene>
<reference evidence="1 2" key="1">
    <citation type="submission" date="2017-01" db="EMBL/GenBank/DDBJ databases">
        <title>Genome Analysis of Deinococcus marmoris KOPRI26562.</title>
        <authorList>
            <person name="Kim J.H."/>
            <person name="Oh H.-M."/>
        </authorList>
    </citation>
    <scope>NUCLEOTIDE SEQUENCE [LARGE SCALE GENOMIC DNA]</scope>
    <source>
        <strain evidence="1 2">KOPRI26562</strain>
    </source>
</reference>
<keyword evidence="2" id="KW-1185">Reference proteome</keyword>
<organism evidence="1 2">
    <name type="scientific">Deinococcus marmoris</name>
    <dbReference type="NCBI Taxonomy" id="249408"/>
    <lineage>
        <taxon>Bacteria</taxon>
        <taxon>Thermotogati</taxon>
        <taxon>Deinococcota</taxon>
        <taxon>Deinococci</taxon>
        <taxon>Deinococcales</taxon>
        <taxon>Deinococcaceae</taxon>
        <taxon>Deinococcus</taxon>
    </lineage>
</organism>
<accession>A0A1U7P1Z7</accession>
<evidence type="ECO:0000313" key="1">
    <source>
        <dbReference type="EMBL" id="OLV19205.1"/>
    </source>
</evidence>
<protein>
    <submittedName>
        <fullName evidence="1">Uncharacterized protein</fullName>
    </submittedName>
</protein>
<proteinExistence type="predicted"/>
<dbReference type="Proteomes" id="UP000186607">
    <property type="component" value="Unassembled WGS sequence"/>
</dbReference>
<dbReference type="AlphaFoldDB" id="A0A1U7P1Z7"/>
<name>A0A1U7P1Z7_9DEIO</name>
<sequence length="49" mass="5507">MFEKAWVYGSWMQVVKGQVVAEQDDIPDYDFQAPASVVDRFEVGGKPVS</sequence>
<evidence type="ECO:0000313" key="2">
    <source>
        <dbReference type="Proteomes" id="UP000186607"/>
    </source>
</evidence>
<comment type="caution">
    <text evidence="1">The sequence shown here is derived from an EMBL/GenBank/DDBJ whole genome shotgun (WGS) entry which is preliminary data.</text>
</comment>
<dbReference type="EMBL" id="MSTI01000039">
    <property type="protein sequence ID" value="OLV19205.1"/>
    <property type="molecule type" value="Genomic_DNA"/>
</dbReference>